<feature type="domain" description="NADH:quinone oxidoreductase/Mrp antiporter transmembrane" evidence="10">
    <location>
        <begin position="103"/>
        <end position="378"/>
    </location>
</feature>
<evidence type="ECO:0000256" key="4">
    <source>
        <dbReference type="ARBA" id="ARBA00022692"/>
    </source>
</evidence>
<dbReference type="PANTHER" id="PTHR42829">
    <property type="entry name" value="NADH-UBIQUINONE OXIDOREDUCTASE CHAIN 5"/>
    <property type="match status" value="1"/>
</dbReference>
<feature type="transmembrane region" description="Helical" evidence="9">
    <location>
        <begin position="57"/>
        <end position="74"/>
    </location>
</feature>
<feature type="transmembrane region" description="Helical" evidence="9">
    <location>
        <begin position="207"/>
        <end position="229"/>
    </location>
</feature>
<evidence type="ECO:0000256" key="3">
    <source>
        <dbReference type="ARBA" id="ARBA00012944"/>
    </source>
</evidence>
<evidence type="ECO:0000256" key="6">
    <source>
        <dbReference type="ARBA" id="ARBA00023136"/>
    </source>
</evidence>
<name>A0A1S5XVY3_9ACAR</name>
<feature type="transmembrane region" description="Helical" evidence="9">
    <location>
        <begin position="431"/>
        <end position="450"/>
    </location>
</feature>
<dbReference type="GO" id="GO:0008137">
    <property type="term" value="F:NADH dehydrogenase (ubiquinone) activity"/>
    <property type="evidence" value="ECO:0007669"/>
    <property type="project" value="UniProtKB-EC"/>
</dbReference>
<dbReference type="GO" id="GO:0016020">
    <property type="term" value="C:membrane"/>
    <property type="evidence" value="ECO:0007669"/>
    <property type="project" value="UniProtKB-SubCell"/>
</dbReference>
<keyword evidence="5 9" id="KW-1133">Transmembrane helix</keyword>
<keyword evidence="4 9" id="KW-0812">Transmembrane</keyword>
<feature type="transmembrane region" description="Helical" evidence="9">
    <location>
        <begin position="86"/>
        <end position="102"/>
    </location>
</feature>
<feature type="transmembrane region" description="Helical" evidence="9">
    <location>
        <begin position="462"/>
        <end position="480"/>
    </location>
</feature>
<keyword evidence="6 9" id="KW-0472">Membrane</keyword>
<protein>
    <recommendedName>
        <fullName evidence="3">NADH:ubiquinone reductase (H(+)-translocating)</fullName>
        <ecNumber evidence="3">7.1.1.2</ecNumber>
    </recommendedName>
    <alternativeName>
        <fullName evidence="7">NADH dehydrogenase subunit 5</fullName>
    </alternativeName>
</protein>
<evidence type="ECO:0000256" key="1">
    <source>
        <dbReference type="ARBA" id="ARBA00003257"/>
    </source>
</evidence>
<feature type="transmembrane region" description="Helical" evidence="9">
    <location>
        <begin position="360"/>
        <end position="385"/>
    </location>
</feature>
<feature type="transmembrane region" description="Helical" evidence="9">
    <location>
        <begin position="7"/>
        <end position="37"/>
    </location>
</feature>
<dbReference type="Pfam" id="PF00361">
    <property type="entry name" value="Proton_antipo_M"/>
    <property type="match status" value="1"/>
</dbReference>
<evidence type="ECO:0000256" key="5">
    <source>
        <dbReference type="ARBA" id="ARBA00022989"/>
    </source>
</evidence>
<dbReference type="GO" id="GO:0003954">
    <property type="term" value="F:NADH dehydrogenase activity"/>
    <property type="evidence" value="ECO:0007669"/>
    <property type="project" value="TreeGrafter"/>
</dbReference>
<reference evidence="11" key="1">
    <citation type="submission" date="2016-04" db="EMBL/GenBank/DDBJ databases">
        <authorList>
            <person name="Evans L.H."/>
            <person name="Alamgir A."/>
            <person name="Owens N."/>
            <person name="Weber N.D."/>
            <person name="Virtaneva K."/>
            <person name="Barbian K."/>
            <person name="Babar A."/>
            <person name="Rosenke K."/>
        </authorList>
    </citation>
    <scope>NUCLEOTIDE SEQUENCE</scope>
</reference>
<feature type="transmembrane region" description="Helical" evidence="9">
    <location>
        <begin position="296"/>
        <end position="314"/>
    </location>
</feature>
<evidence type="ECO:0000256" key="8">
    <source>
        <dbReference type="ARBA" id="ARBA00049551"/>
    </source>
</evidence>
<comment type="function">
    <text evidence="1">Core subunit of the mitochondrial membrane respiratory chain NADH dehydrogenase (Complex I) that is believed to belong to the minimal assembly required for catalysis. Complex I functions in the transfer of electrons from NADH to the respiratory chain. The immediate electron acceptor for the enzyme is believed to be ubiquinone.</text>
</comment>
<feature type="transmembrane region" description="Helical" evidence="9">
    <location>
        <begin position="326"/>
        <end position="348"/>
    </location>
</feature>
<dbReference type="GO" id="GO:0042773">
    <property type="term" value="P:ATP synthesis coupled electron transport"/>
    <property type="evidence" value="ECO:0007669"/>
    <property type="project" value="InterPro"/>
</dbReference>
<comment type="subcellular location">
    <subcellularLocation>
        <location evidence="2">Membrane</location>
        <topology evidence="2">Multi-pass membrane protein</topology>
    </subcellularLocation>
</comment>
<dbReference type="InterPro" id="IPR001750">
    <property type="entry name" value="ND/Mrp_TM"/>
</dbReference>
<reference evidence="11" key="2">
    <citation type="journal article" date="2017" name="Mol. Phylogenet. Evol.">
        <title>The phylogenetic position of eriophyoid mites (superfamily Eriophyoidea) in Acariformes inferred from the sequences of mitochondrial genomes and nuclear small subunit (18S) rRNA gene.</title>
        <authorList>
            <person name="Xue X.F."/>
            <person name="Dong Y."/>
            <person name="Deng W."/>
            <person name="Hong X.Y."/>
            <person name="Shao R."/>
        </authorList>
    </citation>
    <scope>NUCLEOTIDE SEQUENCE</scope>
</reference>
<feature type="transmembrane region" description="Helical" evidence="9">
    <location>
        <begin position="264"/>
        <end position="290"/>
    </location>
</feature>
<feature type="transmembrane region" description="Helical" evidence="9">
    <location>
        <begin position="141"/>
        <end position="162"/>
    </location>
</feature>
<dbReference type="PANTHER" id="PTHR42829:SF2">
    <property type="entry name" value="NADH-UBIQUINONE OXIDOREDUCTASE CHAIN 5"/>
    <property type="match status" value="1"/>
</dbReference>
<evidence type="ECO:0000259" key="10">
    <source>
        <dbReference type="Pfam" id="PF00361"/>
    </source>
</evidence>
<evidence type="ECO:0000313" key="11">
    <source>
        <dbReference type="EMBL" id="AQQ72865.1"/>
    </source>
</evidence>
<dbReference type="AlphaFoldDB" id="A0A1S5XVY3"/>
<sequence length="532" mass="60903">MFAFQKFFYYGLMLSFLSYGAVHMYPYIICLEIPYFYGLNDLMVEMSFSVIYDRSSLFYLFTVITVTCLVLCYSGSYMEWYSIKKYFFLLIMFLGSMIVMIHSQSFMLFFIGWDGLGVTSICLIMFYPNKMTSYNSFLTMIFNRLGDVFLLSSIYLFCVYDSCCFMNLPSYFCFGVLIIIMICSFTKSAQFPLSSWLPAAMSAPTPISAMVHSSTLVTAGIFLVHKFLWHLSYTSAVTILFFISVLTFFLGGIMASFESDLKKVVAFSTMSQISMMMFMVSLDLVLMALLHLLLHAFFKTFLFSAMGLSFMASFSDQAKTSSSLGIASQLIWMMILISCYSMSGLLFSSSFVTKDCTLEFLFSCQIKIGFGSLILGSLFTMWYLIKLLSSAAPMNFVSFVSCVKSFLSKFWYVFFFIVIFSSILFKNLAPLVFPIVSWLESSMFFIIFLSPFFTNIYDLKTFFFLSLSVGLMKFFTYSMFAKLGETYVKECFFSDKTFLNAEYLGKLPKTSHIDFKFSPFSGFIMMTALAAF</sequence>
<feature type="transmembrane region" description="Helical" evidence="9">
    <location>
        <begin position="235"/>
        <end position="257"/>
    </location>
</feature>
<comment type="catalytic activity">
    <reaction evidence="8">
        <text>a ubiquinone + NADH + 5 H(+)(in) = a ubiquinol + NAD(+) + 4 H(+)(out)</text>
        <dbReference type="Rhea" id="RHEA:29091"/>
        <dbReference type="Rhea" id="RHEA-COMP:9565"/>
        <dbReference type="Rhea" id="RHEA-COMP:9566"/>
        <dbReference type="ChEBI" id="CHEBI:15378"/>
        <dbReference type="ChEBI" id="CHEBI:16389"/>
        <dbReference type="ChEBI" id="CHEBI:17976"/>
        <dbReference type="ChEBI" id="CHEBI:57540"/>
        <dbReference type="ChEBI" id="CHEBI:57945"/>
        <dbReference type="EC" id="7.1.1.2"/>
    </reaction>
</comment>
<dbReference type="InterPro" id="IPR003945">
    <property type="entry name" value="NU5C-like"/>
</dbReference>
<dbReference type="PRINTS" id="PR01434">
    <property type="entry name" value="NADHDHGNASE5"/>
</dbReference>
<proteinExistence type="predicted"/>
<keyword evidence="11" id="KW-0496">Mitochondrion</keyword>
<evidence type="ECO:0000256" key="7">
    <source>
        <dbReference type="ARBA" id="ARBA00031027"/>
    </source>
</evidence>
<feature type="transmembrane region" description="Helical" evidence="9">
    <location>
        <begin position="168"/>
        <end position="186"/>
    </location>
</feature>
<evidence type="ECO:0000256" key="2">
    <source>
        <dbReference type="ARBA" id="ARBA00004141"/>
    </source>
</evidence>
<evidence type="ECO:0000256" key="9">
    <source>
        <dbReference type="SAM" id="Phobius"/>
    </source>
</evidence>
<organism evidence="11">
    <name type="scientific">Leipothrix sp. 1 XFX-2017</name>
    <dbReference type="NCBI Taxonomy" id="1955440"/>
    <lineage>
        <taxon>Eukaryota</taxon>
        <taxon>Metazoa</taxon>
        <taxon>Ecdysozoa</taxon>
        <taxon>Arthropoda</taxon>
        <taxon>Chelicerata</taxon>
        <taxon>Arachnida</taxon>
        <taxon>Acari</taxon>
        <taxon>Acariformes</taxon>
        <taxon>Trombidiformes</taxon>
        <taxon>Prostigmata</taxon>
        <taxon>Eupodina</taxon>
        <taxon>Eriophyoidea</taxon>
        <taxon>Eriophyidae</taxon>
        <taxon>Phyllocoptinae</taxon>
        <taxon>Phyllocoptini</taxon>
        <taxon>Leipothrix</taxon>
    </lineage>
</organism>
<feature type="transmembrane region" description="Helical" evidence="9">
    <location>
        <begin position="406"/>
        <end position="425"/>
    </location>
</feature>
<dbReference type="EMBL" id="KX027362">
    <property type="protein sequence ID" value="AQQ72865.1"/>
    <property type="molecule type" value="Genomic_DNA"/>
</dbReference>
<geneLocation type="mitochondrion" evidence="11"/>
<dbReference type="GO" id="GO:0015990">
    <property type="term" value="P:electron transport coupled proton transport"/>
    <property type="evidence" value="ECO:0007669"/>
    <property type="project" value="TreeGrafter"/>
</dbReference>
<dbReference type="EC" id="7.1.1.2" evidence="3"/>
<accession>A0A1S5XVY3</accession>
<gene>
    <name evidence="11" type="primary">nad5</name>
</gene>